<comment type="catalytic activity">
    <reaction evidence="1">
        <text>ATP-dependent breakage, passage and rejoining of double-stranded DNA.</text>
        <dbReference type="EC" id="5.6.2.2"/>
    </reaction>
</comment>
<keyword evidence="4" id="KW-0479">Metal-binding</keyword>
<dbReference type="SUPFAM" id="SSF55874">
    <property type="entry name" value="ATPase domain of HSP90 chaperone/DNA topoisomerase II/histidine kinase"/>
    <property type="match status" value="1"/>
</dbReference>
<dbReference type="CDD" id="cd01030">
    <property type="entry name" value="TOPRIM_TopoIIA_like"/>
    <property type="match status" value="1"/>
</dbReference>
<evidence type="ECO:0000313" key="14">
    <source>
        <dbReference type="Proteomes" id="UP000220251"/>
    </source>
</evidence>
<dbReference type="InterPro" id="IPR000565">
    <property type="entry name" value="Topo_IIA_B"/>
</dbReference>
<dbReference type="InterPro" id="IPR002288">
    <property type="entry name" value="DNA_gyrase_B_C"/>
</dbReference>
<dbReference type="CDD" id="cd00822">
    <property type="entry name" value="TopoII_Trans_DNA_gyrase"/>
    <property type="match status" value="1"/>
</dbReference>
<evidence type="ECO:0000256" key="1">
    <source>
        <dbReference type="ARBA" id="ARBA00000185"/>
    </source>
</evidence>
<proteinExistence type="predicted"/>
<dbReference type="SMART" id="SM00433">
    <property type="entry name" value="TOP2c"/>
    <property type="match status" value="1"/>
</dbReference>
<evidence type="ECO:0000256" key="4">
    <source>
        <dbReference type="ARBA" id="ARBA00022723"/>
    </source>
</evidence>
<dbReference type="InterPro" id="IPR013760">
    <property type="entry name" value="Topo_IIA-like_dom_sf"/>
</dbReference>
<keyword evidence="7" id="KW-0460">Magnesium</keyword>
<reference evidence="14" key="1">
    <citation type="submission" date="2015-06" db="EMBL/GenBank/DDBJ databases">
        <authorList>
            <person name="Bertelli C."/>
        </authorList>
    </citation>
    <scope>NUCLEOTIDE SEQUENCE [LARGE SCALE GENOMIC DNA]</scope>
    <source>
        <strain evidence="14">CRIB-30</strain>
    </source>
</reference>
<evidence type="ECO:0000256" key="5">
    <source>
        <dbReference type="ARBA" id="ARBA00022741"/>
    </source>
</evidence>
<gene>
    <name evidence="13" type="primary">parE</name>
    <name evidence="13" type="ORF">ELAC_0438</name>
</gene>
<keyword evidence="6" id="KW-0067">ATP-binding</keyword>
<evidence type="ECO:0000256" key="8">
    <source>
        <dbReference type="ARBA" id="ARBA00023029"/>
    </source>
</evidence>
<evidence type="ECO:0000313" key="13">
    <source>
        <dbReference type="EMBL" id="CRX37794.1"/>
    </source>
</evidence>
<evidence type="ECO:0000259" key="12">
    <source>
        <dbReference type="PROSITE" id="PS50880"/>
    </source>
</evidence>
<evidence type="ECO:0000256" key="3">
    <source>
        <dbReference type="ARBA" id="ARBA00012895"/>
    </source>
</evidence>
<dbReference type="Pfam" id="PF00986">
    <property type="entry name" value="DNA_gyraseB_C"/>
    <property type="match status" value="1"/>
</dbReference>
<dbReference type="OrthoDB" id="9802808at2"/>
<keyword evidence="5" id="KW-0547">Nucleotide-binding</keyword>
<dbReference type="PROSITE" id="PS00177">
    <property type="entry name" value="TOPOISOMERASE_II"/>
    <property type="match status" value="1"/>
</dbReference>
<dbReference type="Pfam" id="PF00204">
    <property type="entry name" value="DNA_gyraseB"/>
    <property type="match status" value="1"/>
</dbReference>
<keyword evidence="9" id="KW-0238">DNA-binding</keyword>
<dbReference type="GO" id="GO:0006265">
    <property type="term" value="P:DNA topological change"/>
    <property type="evidence" value="ECO:0007669"/>
    <property type="project" value="InterPro"/>
</dbReference>
<evidence type="ECO:0000256" key="7">
    <source>
        <dbReference type="ARBA" id="ARBA00022842"/>
    </source>
</evidence>
<comment type="cofactor">
    <cofactor evidence="2">
        <name>Mg(2+)</name>
        <dbReference type="ChEBI" id="CHEBI:18420"/>
    </cofactor>
</comment>
<dbReference type="PRINTS" id="PR01159">
    <property type="entry name" value="DNAGYRASEB"/>
</dbReference>
<evidence type="ECO:0000256" key="11">
    <source>
        <dbReference type="ARBA" id="ARBA00063644"/>
    </source>
</evidence>
<keyword evidence="14" id="KW-1185">Reference proteome</keyword>
<dbReference type="PANTHER" id="PTHR45866:SF2">
    <property type="entry name" value="DNA TOPOISOMERASE (ATP-HYDROLYZING)"/>
    <property type="match status" value="1"/>
</dbReference>
<feature type="domain" description="Toprim" evidence="12">
    <location>
        <begin position="398"/>
        <end position="508"/>
    </location>
</feature>
<evidence type="ECO:0000256" key="10">
    <source>
        <dbReference type="ARBA" id="ARBA00023235"/>
    </source>
</evidence>
<protein>
    <recommendedName>
        <fullName evidence="3">DNA topoisomerase (ATP-hydrolyzing)</fullName>
        <ecNumber evidence="3">5.6.2.2</ecNumber>
    </recommendedName>
</protein>
<keyword evidence="10 13" id="KW-0413">Isomerase</keyword>
<dbReference type="EMBL" id="CWGJ01000006">
    <property type="protein sequence ID" value="CRX37794.1"/>
    <property type="molecule type" value="Genomic_DNA"/>
</dbReference>
<dbReference type="InterPro" id="IPR001241">
    <property type="entry name" value="Topo_IIA"/>
</dbReference>
<dbReference type="RefSeq" id="WP_098037650.1">
    <property type="nucleotide sequence ID" value="NZ_CWGJ01000006.1"/>
</dbReference>
<dbReference type="GO" id="GO:0046872">
    <property type="term" value="F:metal ion binding"/>
    <property type="evidence" value="ECO:0007669"/>
    <property type="project" value="UniProtKB-KW"/>
</dbReference>
<keyword evidence="8" id="KW-0799">Topoisomerase</keyword>
<dbReference type="GO" id="GO:0005524">
    <property type="term" value="F:ATP binding"/>
    <property type="evidence" value="ECO:0007669"/>
    <property type="project" value="UniProtKB-KW"/>
</dbReference>
<organism evidence="13 14">
    <name type="scientific">Estrella lausannensis</name>
    <dbReference type="NCBI Taxonomy" id="483423"/>
    <lineage>
        <taxon>Bacteria</taxon>
        <taxon>Pseudomonadati</taxon>
        <taxon>Chlamydiota</taxon>
        <taxon>Chlamydiia</taxon>
        <taxon>Parachlamydiales</taxon>
        <taxon>Candidatus Criblamydiaceae</taxon>
        <taxon>Estrella</taxon>
    </lineage>
</organism>
<dbReference type="SUPFAM" id="SSF54211">
    <property type="entry name" value="Ribosomal protein S5 domain 2-like"/>
    <property type="match status" value="1"/>
</dbReference>
<dbReference type="Gene3D" id="3.30.230.10">
    <property type="match status" value="1"/>
</dbReference>
<dbReference type="Pfam" id="PF02518">
    <property type="entry name" value="HATPase_c"/>
    <property type="match status" value="1"/>
</dbReference>
<dbReference type="InterPro" id="IPR013506">
    <property type="entry name" value="Topo_IIA_bsu_dom2"/>
</dbReference>
<dbReference type="Pfam" id="PF01751">
    <property type="entry name" value="Toprim"/>
    <property type="match status" value="1"/>
</dbReference>
<dbReference type="GO" id="GO:0003677">
    <property type="term" value="F:DNA binding"/>
    <property type="evidence" value="ECO:0007669"/>
    <property type="project" value="UniProtKB-KW"/>
</dbReference>
<dbReference type="InterPro" id="IPR006171">
    <property type="entry name" value="TOPRIM_dom"/>
</dbReference>
<dbReference type="EC" id="5.6.2.2" evidence="3"/>
<dbReference type="Gene3D" id="3.40.50.670">
    <property type="match status" value="1"/>
</dbReference>
<dbReference type="GO" id="GO:0003918">
    <property type="term" value="F:DNA topoisomerase type II (double strand cut, ATP-hydrolyzing) activity"/>
    <property type="evidence" value="ECO:0007669"/>
    <property type="project" value="UniProtKB-EC"/>
</dbReference>
<dbReference type="PROSITE" id="PS50880">
    <property type="entry name" value="TOPRIM"/>
    <property type="match status" value="1"/>
</dbReference>
<dbReference type="Gene3D" id="3.30.565.10">
    <property type="entry name" value="Histidine kinase-like ATPase, C-terminal domain"/>
    <property type="match status" value="1"/>
</dbReference>
<dbReference type="InterPro" id="IPR018522">
    <property type="entry name" value="TopoIIA_CS"/>
</dbReference>
<dbReference type="PANTHER" id="PTHR45866">
    <property type="entry name" value="DNA GYRASE/TOPOISOMERASE SUBUNIT B"/>
    <property type="match status" value="1"/>
</dbReference>
<dbReference type="PRINTS" id="PR00418">
    <property type="entry name" value="TPI2FAMILY"/>
</dbReference>
<comment type="subunit">
    <text evidence="11">Heterotetramer composed of ParC and ParE.</text>
</comment>
<dbReference type="FunFam" id="3.40.50.670:FF:000006">
    <property type="entry name" value="DNA topoisomerase (ATP-hydrolyzing)"/>
    <property type="match status" value="1"/>
</dbReference>
<name>A0A0H5DQG0_9BACT</name>
<dbReference type="FunFam" id="3.30.565.10:FF:000063">
    <property type="entry name" value="DNA topoisomerase (ATP-hydrolyzing)"/>
    <property type="match status" value="1"/>
</dbReference>
<dbReference type="InterPro" id="IPR014721">
    <property type="entry name" value="Ribsml_uS5_D2-typ_fold_subgr"/>
</dbReference>
<dbReference type="SUPFAM" id="SSF56719">
    <property type="entry name" value="Type II DNA topoisomerase"/>
    <property type="match status" value="1"/>
</dbReference>
<dbReference type="InterPro" id="IPR003594">
    <property type="entry name" value="HATPase_dom"/>
</dbReference>
<accession>A0A0H5DQG0</accession>
<dbReference type="InterPro" id="IPR013759">
    <property type="entry name" value="Topo_IIA_B_C"/>
</dbReference>
<dbReference type="InterPro" id="IPR036890">
    <property type="entry name" value="HATPase_C_sf"/>
</dbReference>
<evidence type="ECO:0000256" key="2">
    <source>
        <dbReference type="ARBA" id="ARBA00001946"/>
    </source>
</evidence>
<dbReference type="Proteomes" id="UP000220251">
    <property type="component" value="Unassembled WGS sequence"/>
</dbReference>
<evidence type="ECO:0000256" key="6">
    <source>
        <dbReference type="ARBA" id="ARBA00022840"/>
    </source>
</evidence>
<dbReference type="AlphaFoldDB" id="A0A0H5DQG0"/>
<dbReference type="InterPro" id="IPR020568">
    <property type="entry name" value="Ribosomal_Su5_D2-typ_SF"/>
</dbReference>
<sequence length="618" mass="70037">MAKEYDESTVQTLDALEHIRLRSGMYIGRLGDGSHPDDGIYVMLKEVIDNSVDEFIMKNGSEIDIAIDQESGKVSIRDFGRGIPLGKLVDCVSQINTGAKYNDDVFQFSVGLNGVGTKAVNALSSHFFARSVREGSFAEAVFSQGKLIKEKKGKSSEPTGTYIEFIPDNEIFKKFKFEEEYVLKRLWHYAYLNNGLKIKYNNQVIFSKNGLLDLLNEEVAEGDRLYEALHHRGKQVEFAFLHTQSYGETFFSFVNGQYTADGGTHLSAFKEGVLKGVNEFAKKSFEGVDVREGMVGCVLVKVKDPIFESQTKNKLGNTDIRAPLVQEVKEATVTLLYKFPEVAKKIIERIAFNEKLRKELAAVKKEAKERQKRISFKIPKLRDCKHHMGDSSGRGEDTMIFLTEGDSASASIVASRDPLVQAVFSLRGKPLNVFGMKMDQLYKNEEMYNVMMALNIEDDIANLRYNKVILATDADVDGMHIRNLLTTFFLTYFEGLVLNGHLYILETPLFKVRNKEKTIYCFTEEERDVAIKQLKKGVEITRFKGLGEISPHEFKQFIGKQIKLLPVTVASFSDVRPTMQFYMGKNTPERKKFIMENLINEDEKLLKEVSALKLEGAE</sequence>
<evidence type="ECO:0000256" key="9">
    <source>
        <dbReference type="ARBA" id="ARBA00023125"/>
    </source>
</evidence>